<dbReference type="CDD" id="cd03364">
    <property type="entry name" value="TOPRIM_DnaG_primases"/>
    <property type="match status" value="1"/>
</dbReference>
<dbReference type="SUPFAM" id="SSF57783">
    <property type="entry name" value="Zinc beta-ribbon"/>
    <property type="match status" value="1"/>
</dbReference>
<dbReference type="AlphaFoldDB" id="A0A7M4DQG4"/>
<sequence length="710" mass="75752">MAGLIRREDIAAVRERARIEEIVGQHVTLRSAGVGSMKGLCPFHDERTPSFHVRPQLGLWHCFGCDEGGDVISFVQKIDHLTFAEAVEHLAGRVGLQLRYEDDGGANRPREQPGRRQRLIEAHRVAAEYFVEQLATPEADTGRAFLAERGFDRTAAATFGVGYAPKGWDNLTRHLRGKHFTEAELTASGLLSQGNRGSYDRFRGRLMWPIRDLSGDVVGFGARKLYEDDPGPKYLNTPETTIYKKSQVLYGIDLAKREIAKSKQVVVVEGYTDVMAMHLAGVPTAVATCGTAFGTDHIRIVRRLLGDTADAAAGVMLATGGARGGEVIFTFDGDAAGQKAALRAFSEDQQFASQTFVAVEPNGMDPCDLRQQRGDAAVRELVGGREPLFEFAIRSVLRQVDLDTAEGRVAGLRAGVPVVARIRDHALRGEYARELAGWLGMDEASVRRDVTRTARNPPPAPSTPGRPGVDGAAGGRSGQGGSAGGRGGQNGRDGYGGSQSGRNGYGGGSSNGQRDSAGQRGQDTQGGYGASDSGFGASHRDDPVARLERQVLEVVLQLPQYALATSFDDLGADTFVVPAHRAVHDAIRAAGGVRAFGELAGDASARGAGGEANSRAAASWNEQVREAAIGPVGVLVTELAVAPLPEDRPEALGGYARGVLVALLRLGVTREIADAKGRLQRMDPADEAYAATFGRLLELEERRRSLLSDA</sequence>
<dbReference type="Pfam" id="PF08278">
    <property type="entry name" value="DnaG_DnaB_bind"/>
    <property type="match status" value="1"/>
</dbReference>
<keyword evidence="2 12" id="KW-0639">Primosome</keyword>
<dbReference type="EMBL" id="CACRYJ010000062">
    <property type="protein sequence ID" value="VZO39708.1"/>
    <property type="molecule type" value="Genomic_DNA"/>
</dbReference>
<dbReference type="Pfam" id="PF08275">
    <property type="entry name" value="DNAG_N"/>
    <property type="match status" value="1"/>
</dbReference>
<keyword evidence="10 12" id="KW-0238">DNA-binding</keyword>
<gene>
    <name evidence="15" type="primary">dnaG_2</name>
    <name evidence="12" type="synonym">dnaG</name>
    <name evidence="15" type="ORF">HALOF300_04402</name>
</gene>
<keyword evidence="4 12" id="KW-0548">Nucleotidyltransferase</keyword>
<evidence type="ECO:0000256" key="1">
    <source>
        <dbReference type="ARBA" id="ARBA00022478"/>
    </source>
</evidence>
<dbReference type="Gene3D" id="3.90.980.10">
    <property type="entry name" value="DNA primase, catalytic core, N-terminal domain"/>
    <property type="match status" value="1"/>
</dbReference>
<dbReference type="InterPro" id="IPR050219">
    <property type="entry name" value="DnaG_primase"/>
</dbReference>
<evidence type="ECO:0000256" key="4">
    <source>
        <dbReference type="ARBA" id="ARBA00022695"/>
    </source>
</evidence>
<evidence type="ECO:0000256" key="12">
    <source>
        <dbReference type="HAMAP-Rule" id="MF_00974"/>
    </source>
</evidence>
<dbReference type="Pfam" id="PF10410">
    <property type="entry name" value="DnaB_bind"/>
    <property type="match status" value="1"/>
</dbReference>
<dbReference type="Pfam" id="PF01807">
    <property type="entry name" value="Zn_ribbon_DnaG"/>
    <property type="match status" value="1"/>
</dbReference>
<comment type="cofactor">
    <cofactor evidence="12">
        <name>Zn(2+)</name>
        <dbReference type="ChEBI" id="CHEBI:29105"/>
    </cofactor>
    <text evidence="12">Binds 1 zinc ion per monomer.</text>
</comment>
<evidence type="ECO:0000256" key="3">
    <source>
        <dbReference type="ARBA" id="ARBA00022679"/>
    </source>
</evidence>
<comment type="catalytic activity">
    <reaction evidence="12">
        <text>ssDNA + n NTP = ssDNA/pppN(pN)n-1 hybrid + (n-1) diphosphate.</text>
        <dbReference type="EC" id="2.7.7.101"/>
    </reaction>
</comment>
<evidence type="ECO:0000313" key="15">
    <source>
        <dbReference type="EMBL" id="VZO39708.1"/>
    </source>
</evidence>
<dbReference type="InterPro" id="IPR002694">
    <property type="entry name" value="Znf_CHC2"/>
</dbReference>
<dbReference type="FunFam" id="3.90.980.10:FF:000001">
    <property type="entry name" value="DNA primase"/>
    <property type="match status" value="1"/>
</dbReference>
<feature type="domain" description="Toprim" evidence="14">
    <location>
        <begin position="263"/>
        <end position="361"/>
    </location>
</feature>
<comment type="caution">
    <text evidence="15">The sequence shown here is derived from an EMBL/GenBank/DDBJ whole genome shotgun (WGS) entry which is preliminary data.</text>
</comment>
<dbReference type="PROSITE" id="PS50880">
    <property type="entry name" value="TOPRIM"/>
    <property type="match status" value="1"/>
</dbReference>
<evidence type="ECO:0000256" key="13">
    <source>
        <dbReference type="SAM" id="MobiDB-lite"/>
    </source>
</evidence>
<comment type="domain">
    <text evidence="12">Contains an N-terminal zinc-binding domain, a central core domain that contains the primase activity, and a C-terminal DnaB-binding domain.</text>
</comment>
<dbReference type="GO" id="GO:0003677">
    <property type="term" value="F:DNA binding"/>
    <property type="evidence" value="ECO:0007669"/>
    <property type="project" value="UniProtKB-KW"/>
</dbReference>
<dbReference type="Pfam" id="PF13662">
    <property type="entry name" value="Toprim_4"/>
    <property type="match status" value="1"/>
</dbReference>
<accession>A0A7M4DQG4</accession>
<dbReference type="InterPro" id="IPR036977">
    <property type="entry name" value="DNA_primase_Znf_CHC2"/>
</dbReference>
<dbReference type="GO" id="GO:0003899">
    <property type="term" value="F:DNA-directed RNA polymerase activity"/>
    <property type="evidence" value="ECO:0007669"/>
    <property type="project" value="UniProtKB-UniRule"/>
</dbReference>
<keyword evidence="6 12" id="KW-0479">Metal-binding</keyword>
<comment type="similarity">
    <text evidence="12">Belongs to the DnaG primase family.</text>
</comment>
<evidence type="ECO:0000256" key="8">
    <source>
        <dbReference type="ARBA" id="ARBA00022833"/>
    </source>
</evidence>
<evidence type="ECO:0000256" key="2">
    <source>
        <dbReference type="ARBA" id="ARBA00022515"/>
    </source>
</evidence>
<feature type="compositionally biased region" description="Gly residues" evidence="13">
    <location>
        <begin position="471"/>
        <end position="510"/>
    </location>
</feature>
<dbReference type="InterPro" id="IPR006171">
    <property type="entry name" value="TOPRIM_dom"/>
</dbReference>
<evidence type="ECO:0000256" key="6">
    <source>
        <dbReference type="ARBA" id="ARBA00022723"/>
    </source>
</evidence>
<dbReference type="Gene3D" id="3.90.580.10">
    <property type="entry name" value="Zinc finger, CHC2-type domain"/>
    <property type="match status" value="1"/>
</dbReference>
<keyword evidence="3 12" id="KW-0808">Transferase</keyword>
<name>A0A7M4DQG4_9MICO</name>
<dbReference type="SMART" id="SM00400">
    <property type="entry name" value="ZnF_CHCC"/>
    <property type="match status" value="1"/>
</dbReference>
<dbReference type="InterPro" id="IPR037068">
    <property type="entry name" value="DNA_primase_core_N_sf"/>
</dbReference>
<proteinExistence type="inferred from homology"/>
<feature type="region of interest" description="Disordered" evidence="13">
    <location>
        <begin position="450"/>
        <end position="540"/>
    </location>
</feature>
<dbReference type="InterPro" id="IPR034151">
    <property type="entry name" value="TOPRIM_DnaG_bac"/>
</dbReference>
<keyword evidence="9" id="KW-0460">Magnesium</keyword>
<dbReference type="InterPro" id="IPR013173">
    <property type="entry name" value="DNA_primase_DnaG_DnaB-bd_dom"/>
</dbReference>
<evidence type="ECO:0000256" key="10">
    <source>
        <dbReference type="ARBA" id="ARBA00023125"/>
    </source>
</evidence>
<organism evidence="15 16">
    <name type="scientific">Occultella aeris</name>
    <dbReference type="NCBI Taxonomy" id="2761496"/>
    <lineage>
        <taxon>Bacteria</taxon>
        <taxon>Bacillati</taxon>
        <taxon>Actinomycetota</taxon>
        <taxon>Actinomycetes</taxon>
        <taxon>Micrococcales</taxon>
        <taxon>Ruaniaceae</taxon>
        <taxon>Occultella</taxon>
    </lineage>
</organism>
<evidence type="ECO:0000256" key="9">
    <source>
        <dbReference type="ARBA" id="ARBA00022842"/>
    </source>
</evidence>
<dbReference type="InterPro" id="IPR013264">
    <property type="entry name" value="DNAG_N"/>
</dbReference>
<dbReference type="FunFam" id="3.90.580.10:FF:000001">
    <property type="entry name" value="DNA primase"/>
    <property type="match status" value="1"/>
</dbReference>
<dbReference type="PANTHER" id="PTHR30313:SF2">
    <property type="entry name" value="DNA PRIMASE"/>
    <property type="match status" value="1"/>
</dbReference>
<keyword evidence="7 12" id="KW-0863">Zinc-finger</keyword>
<keyword evidence="8 12" id="KW-0862">Zinc</keyword>
<evidence type="ECO:0000259" key="14">
    <source>
        <dbReference type="PROSITE" id="PS50880"/>
    </source>
</evidence>
<dbReference type="InterPro" id="IPR030846">
    <property type="entry name" value="DnaG_bac"/>
</dbReference>
<dbReference type="HAMAP" id="MF_00974">
    <property type="entry name" value="DNA_primase_DnaG"/>
    <property type="match status" value="1"/>
</dbReference>
<feature type="zinc finger region" description="CHC2-type" evidence="12">
    <location>
        <begin position="41"/>
        <end position="65"/>
    </location>
</feature>
<dbReference type="GO" id="GO:1990077">
    <property type="term" value="C:primosome complex"/>
    <property type="evidence" value="ECO:0007669"/>
    <property type="project" value="UniProtKB-KW"/>
</dbReference>
<dbReference type="NCBIfam" id="TIGR01391">
    <property type="entry name" value="dnaG"/>
    <property type="match status" value="1"/>
</dbReference>
<evidence type="ECO:0000313" key="16">
    <source>
        <dbReference type="Proteomes" id="UP000419743"/>
    </source>
</evidence>
<dbReference type="EC" id="2.7.7.101" evidence="12"/>
<dbReference type="GO" id="GO:0006269">
    <property type="term" value="P:DNA replication, synthesis of primer"/>
    <property type="evidence" value="ECO:0007669"/>
    <property type="project" value="UniProtKB-UniRule"/>
</dbReference>
<dbReference type="Proteomes" id="UP000419743">
    <property type="component" value="Unassembled WGS sequence"/>
</dbReference>
<dbReference type="SMART" id="SM00493">
    <property type="entry name" value="TOPRIM"/>
    <property type="match status" value="1"/>
</dbReference>
<evidence type="ECO:0000256" key="5">
    <source>
        <dbReference type="ARBA" id="ARBA00022705"/>
    </source>
</evidence>
<keyword evidence="1 12" id="KW-0240">DNA-directed RNA polymerase</keyword>
<keyword evidence="5 12" id="KW-0235">DNA replication</keyword>
<dbReference type="RefSeq" id="WP_156743018.1">
    <property type="nucleotide sequence ID" value="NZ_CACRYJ010000062.1"/>
</dbReference>
<reference evidence="15 16" key="1">
    <citation type="submission" date="2019-11" db="EMBL/GenBank/DDBJ databases">
        <authorList>
            <person name="Criscuolo A."/>
        </authorList>
    </citation>
    <scope>NUCLEOTIDE SEQUENCE [LARGE SCALE GENOMIC DNA]</scope>
    <source>
        <strain evidence="15">CIP111667</strain>
    </source>
</reference>
<dbReference type="InterPro" id="IPR019475">
    <property type="entry name" value="DNA_primase_DnaB-bd"/>
</dbReference>
<evidence type="ECO:0000256" key="11">
    <source>
        <dbReference type="ARBA" id="ARBA00023163"/>
    </source>
</evidence>
<dbReference type="GO" id="GO:0005737">
    <property type="term" value="C:cytoplasm"/>
    <property type="evidence" value="ECO:0007669"/>
    <property type="project" value="TreeGrafter"/>
</dbReference>
<dbReference type="SUPFAM" id="SSF56731">
    <property type="entry name" value="DNA primase core"/>
    <property type="match status" value="1"/>
</dbReference>
<keyword evidence="11 12" id="KW-0804">Transcription</keyword>
<dbReference type="Gene3D" id="3.40.1360.10">
    <property type="match status" value="1"/>
</dbReference>
<dbReference type="GO" id="GO:0008270">
    <property type="term" value="F:zinc ion binding"/>
    <property type="evidence" value="ECO:0007669"/>
    <property type="project" value="UniProtKB-UniRule"/>
</dbReference>
<evidence type="ECO:0000256" key="7">
    <source>
        <dbReference type="ARBA" id="ARBA00022771"/>
    </source>
</evidence>
<keyword evidence="16" id="KW-1185">Reference proteome</keyword>
<comment type="subunit">
    <text evidence="12">Monomer. Interacts with DnaB.</text>
</comment>
<dbReference type="InterPro" id="IPR006295">
    <property type="entry name" value="DNA_primase_DnaG"/>
</dbReference>
<protein>
    <recommendedName>
        <fullName evidence="12">DNA primase</fullName>
        <ecNumber evidence="12">2.7.7.101</ecNumber>
    </recommendedName>
</protein>
<dbReference type="PANTHER" id="PTHR30313">
    <property type="entry name" value="DNA PRIMASE"/>
    <property type="match status" value="1"/>
</dbReference>
<comment type="function">
    <text evidence="12">RNA polymerase that catalyzes the synthesis of short RNA molecules used as primers for DNA polymerase during DNA replication.</text>
</comment>
<dbReference type="GO" id="GO:0000428">
    <property type="term" value="C:DNA-directed RNA polymerase complex"/>
    <property type="evidence" value="ECO:0007669"/>
    <property type="project" value="UniProtKB-KW"/>
</dbReference>